<name>A0A2D3I4P2_9VIRU</name>
<feature type="region of interest" description="Disordered" evidence="1">
    <location>
        <begin position="407"/>
        <end position="444"/>
    </location>
</feature>
<evidence type="ECO:0000313" key="2">
    <source>
        <dbReference type="EMBL" id="ATU83357.1"/>
    </source>
</evidence>
<feature type="compositionally biased region" description="Low complexity" evidence="1">
    <location>
        <begin position="374"/>
        <end position="391"/>
    </location>
</feature>
<protein>
    <submittedName>
        <fullName evidence="2">ORF1005</fullName>
    </submittedName>
</protein>
<reference evidence="2" key="1">
    <citation type="journal article" date="2018" name="Aquaculture">
        <title>Complete genome sequence of a white spot syndrome virus associated with a disease incursion in Australia.</title>
        <authorList>
            <person name="Oakey J."/>
            <person name="Smith C.S."/>
        </authorList>
    </citation>
    <scope>NUCLEOTIDE SEQUENCE [LARGE SCALE GENOMIC DNA]</scope>
    <source>
        <strain evidence="2">WSSV-AU</strain>
    </source>
</reference>
<sequence length="1574" mass="175646">MTRNVEEEIMSTTQTQTIERPLPGKNNEDNSRLACLLAEGLQQQQQQQDGDSEISLPLVNAGTFACYDSTLANLTEGRLGSETENAKIRVKIHPSVFIIETNKEMTIEEISTKSLNALVEKRAREARRFSSLTEQKFPRGGGGCYSRKNERFIEGEINNIKLNMEETASSLERLAGLLPVVINIKDWTMHDEKEIRLDLKGNDGMEELVNISHLNQEEWEMERLSSSIVLKDAYGVFYAHHGILDIVLTTSRFTGKLLQHPVIFRLMDVKVWINTPLQIAFPDTSKNPNAKKILYQHPSLTRLRDLNDMASNSKSVSSIIIPELSKFNSTEFGMHYFTAQCFFGKNTNSLKDLVTRYYQLSFKNKPQPKLYEPTATATAASSSSSTASLTTEQKEKIAQSILSSKGKSLGDVSSTLSKEYDENRKRTKRQKTSTDTNIVPSGAPTSISMKNPVTCFFGPQYTSIVDCISEKTDWIEMHLFLTSLNDAEHNKTLVVDRKSNVSEIHDSGRFLTFGQNNTTAFIPDVDIPTLKLILRDDSGESSAAIIASLIYYNNVNLEGREFSNVSDAVVGLFSGGSAITVGDIAREIASIYNIGRESNCDSILFPGEPILAGRRSYGRQYRWYDPINCVVGLYRSCLETMTRNIMRGQPVKVDETAWMYMHQQVLQVVLLPFFDCVLKSGVWAVKEARQLTDYIVREVLLKYTADPDQHKFLLFKKPVMDLIAKIVTHYAVIHSAADNGGVCLAFPRDPPFIVENDTSLRYYTLTDTPQSILNGDNVAENLKSATSVASSPSSSSRYSSETPIRVVNLPVPTGRFLKMNKDLELFINVPLISSKEQKQQQQQTTATAPFSSETISKSFLNYVPPKSLTRNVTYGQNIAEDGFLGLKNKGELVSYFKVVKNTERDDGIKDMEIGDINNHQDDTGSLSSSSSSFVDGVRTSFSVDGKIEHVSAFLPGTTSQPTNLPVHASKQVKYSVKELGMETVFFEPLLSSAVLYEASKTKSTQHLSPMRIYKECVSPLSTGRIDIFPSKVGTVAGTGFEFIWKVLQYDTGLPTTLERLSPKIPSVPISGEDSKMEVIAESGKGVQNIIAIAADQLRGSNNIVGGGTRRAIQQQQQQQQQETQAVVPVNVPARFEPTFTEIELFLQNKFRNVIATIISRMMMLVSNEEMKIIKEVCEHVSHIMVDGLYVALDPRKAIEEILERITAEQNGITIDTGNEGYGSLRYASSGRLFINDEASEEAAAAIGGGGALGTGRRVPVELRSILDKLNTIGSTTQQQQQQQRQQRQANNNNTVPEDIKVHNEQMQKIRDSSLFTSKLLNYIRDDGRKDRIKTNISETLKKYSRIPSYFIASKAQKPIPWKHTKDNINLNKIPEDLNFSPAQNLFVPVNPRHILTDMQWLNCISIIETATRDSAIVMQSFQEQADKTTTQLEELLSQWNNIVSQVTDEKSPAYVSSVKLEWLNNEASRIAAIRENSEKSKIVMGVQGKIVNIDELGIVAVARSIVDVDFYIKMPNVWASRDWKNLIYYAVNIAATPLINNISRGIMAASQTSVLYDSSLALIAAEQATRNITM</sequence>
<dbReference type="EMBL" id="MF768985">
    <property type="protein sequence ID" value="ATU83357.1"/>
    <property type="molecule type" value="Genomic_DNA"/>
</dbReference>
<dbReference type="Proteomes" id="UP000267516">
    <property type="component" value="Segment"/>
</dbReference>
<feature type="region of interest" description="Disordered" evidence="1">
    <location>
        <begin position="371"/>
        <end position="391"/>
    </location>
</feature>
<organism evidence="2">
    <name type="scientific">White spot syndrome virus</name>
    <dbReference type="NCBI Taxonomy" id="342409"/>
    <lineage>
        <taxon>Viruses</taxon>
        <taxon>Viruses incertae sedis</taxon>
        <taxon>Naldaviricetes</taxon>
        <taxon>Nimaviridae</taxon>
        <taxon>Whispovirus</taxon>
    </lineage>
</organism>
<feature type="compositionally biased region" description="Polar residues" evidence="1">
    <location>
        <begin position="407"/>
        <end position="417"/>
    </location>
</feature>
<accession>A0A2D3I4P2</accession>
<feature type="compositionally biased region" description="Polar residues" evidence="1">
    <location>
        <begin position="433"/>
        <end position="444"/>
    </location>
</feature>
<proteinExistence type="predicted"/>
<feature type="region of interest" description="Disordered" evidence="1">
    <location>
        <begin position="1"/>
        <end position="29"/>
    </location>
</feature>
<evidence type="ECO:0000256" key="1">
    <source>
        <dbReference type="SAM" id="MobiDB-lite"/>
    </source>
</evidence>